<evidence type="ECO:0000313" key="2">
    <source>
        <dbReference type="Proteomes" id="UP000501466"/>
    </source>
</evidence>
<evidence type="ECO:0000313" key="1">
    <source>
        <dbReference type="EMBL" id="BBP43498.1"/>
    </source>
</evidence>
<dbReference type="Pfam" id="PF01503">
    <property type="entry name" value="PRA-PH"/>
    <property type="match status" value="1"/>
</dbReference>
<keyword evidence="2" id="KW-1185">Reference proteome</keyword>
<dbReference type="EMBL" id="AP021888">
    <property type="protein sequence ID" value="BBP43498.1"/>
    <property type="molecule type" value="Genomic_DNA"/>
</dbReference>
<reference evidence="2" key="1">
    <citation type="submission" date="2019-11" db="EMBL/GenBank/DDBJ databases">
        <title>Isolation and characterization of two novel species in the genus Thiomicrorhabdus.</title>
        <authorList>
            <person name="Mochizuki J."/>
            <person name="Kojima H."/>
            <person name="Fukui M."/>
        </authorList>
    </citation>
    <scope>NUCLEOTIDE SEQUENCE [LARGE SCALE GENOMIC DNA]</scope>
    <source>
        <strain evidence="2">AkT22</strain>
    </source>
</reference>
<name>A0A6F8PN71_9GAMM</name>
<dbReference type="Proteomes" id="UP000501466">
    <property type="component" value="Chromosome"/>
</dbReference>
<dbReference type="InterPro" id="IPR023292">
    <property type="entry name" value="NTP_PyroPHydrolase-like_dom_sf"/>
</dbReference>
<dbReference type="KEGG" id="tzo:THMIRHAT_12440"/>
<dbReference type="Gene3D" id="1.10.3420.10">
    <property type="entry name" value="putative ntp pyrophosphohydrolase like domain"/>
    <property type="match status" value="1"/>
</dbReference>
<dbReference type="RefSeq" id="WP_173291291.1">
    <property type="nucleotide sequence ID" value="NZ_AP021888.1"/>
</dbReference>
<organism evidence="1 2">
    <name type="scientific">Thiosulfativibrio zosterae</name>
    <dbReference type="NCBI Taxonomy" id="2675053"/>
    <lineage>
        <taxon>Bacteria</taxon>
        <taxon>Pseudomonadati</taxon>
        <taxon>Pseudomonadota</taxon>
        <taxon>Gammaproteobacteria</taxon>
        <taxon>Thiotrichales</taxon>
        <taxon>Piscirickettsiaceae</taxon>
        <taxon>Thiosulfativibrio</taxon>
    </lineage>
</organism>
<dbReference type="AlphaFoldDB" id="A0A6F8PN71"/>
<protein>
    <submittedName>
        <fullName evidence="1">Uncharacterized protein</fullName>
    </submittedName>
</protein>
<dbReference type="InterPro" id="IPR021130">
    <property type="entry name" value="PRib-ATP_PPHydrolase-like"/>
</dbReference>
<accession>A0A6F8PN71</accession>
<proteinExistence type="predicted"/>
<sequence length="193" mass="22021">MLRKHLFDSPEAQTLFLEPTARWQTIAGNAPATQHAINHVFFYDEEAKEFWDAQSAQDLTEKLDALGDMIFVAWGIAHHLQQTTPMVASQMSILYVLDQLQLKQPYEVSLAVFQEVVRSNLSKFCQHEAEAQQTQAFYKESLDVAVSYEKVDDFFVIRSTHDQTGIDGKAYRGGKILKSIHFSEPNFSHIPLD</sequence>
<gene>
    <name evidence="1" type="ORF">THMIRHAT_12440</name>
</gene>